<dbReference type="GO" id="GO:0005524">
    <property type="term" value="F:ATP binding"/>
    <property type="evidence" value="ECO:0007669"/>
    <property type="project" value="InterPro"/>
</dbReference>
<dbReference type="PANTHER" id="PTHR44167:SF24">
    <property type="entry name" value="SERINE_THREONINE-PROTEIN KINASE CHK2"/>
    <property type="match status" value="1"/>
</dbReference>
<dbReference type="GO" id="GO:0044773">
    <property type="term" value="P:mitotic DNA damage checkpoint signaling"/>
    <property type="evidence" value="ECO:0007669"/>
    <property type="project" value="TreeGrafter"/>
</dbReference>
<reference evidence="2" key="1">
    <citation type="submission" date="2019-01" db="EMBL/GenBank/DDBJ databases">
        <title>Colletotrichum abscissum LGMF1257.</title>
        <authorList>
            <person name="Baroncelli R."/>
        </authorList>
    </citation>
    <scope>NUCLEOTIDE SEQUENCE</scope>
    <source>
        <strain evidence="2">Ca142</strain>
    </source>
</reference>
<dbReference type="Proteomes" id="UP001056436">
    <property type="component" value="Unassembled WGS sequence"/>
</dbReference>
<comment type="caution">
    <text evidence="2">The sequence shown here is derived from an EMBL/GenBank/DDBJ whole genome shotgun (WGS) entry which is preliminary data.</text>
</comment>
<feature type="domain" description="Protein kinase" evidence="1">
    <location>
        <begin position="1"/>
        <end position="109"/>
    </location>
</feature>
<evidence type="ECO:0000313" key="3">
    <source>
        <dbReference type="Proteomes" id="UP001056436"/>
    </source>
</evidence>
<keyword evidence="3" id="KW-1185">Reference proteome</keyword>
<organism evidence="2 3">
    <name type="scientific">Colletotrichum abscissum</name>
    <dbReference type="NCBI Taxonomy" id="1671311"/>
    <lineage>
        <taxon>Eukaryota</taxon>
        <taxon>Fungi</taxon>
        <taxon>Dikarya</taxon>
        <taxon>Ascomycota</taxon>
        <taxon>Pezizomycotina</taxon>
        <taxon>Sordariomycetes</taxon>
        <taxon>Hypocreomycetidae</taxon>
        <taxon>Glomerellales</taxon>
        <taxon>Glomerellaceae</taxon>
        <taxon>Colletotrichum</taxon>
        <taxon>Colletotrichum acutatum species complex</taxon>
    </lineage>
</organism>
<dbReference type="PANTHER" id="PTHR44167">
    <property type="entry name" value="OVARIAN-SPECIFIC SERINE/THREONINE-PROTEIN KINASE LOK-RELATED"/>
    <property type="match status" value="1"/>
</dbReference>
<keyword evidence="2" id="KW-0418">Kinase</keyword>
<protein>
    <submittedName>
        <fullName evidence="2">Mitogen-activated protein kinase HOG1</fullName>
    </submittedName>
</protein>
<evidence type="ECO:0000313" key="2">
    <source>
        <dbReference type="EMBL" id="KAI3537143.1"/>
    </source>
</evidence>
<evidence type="ECO:0000259" key="1">
    <source>
        <dbReference type="PROSITE" id="PS50011"/>
    </source>
</evidence>
<dbReference type="SUPFAM" id="SSF56112">
    <property type="entry name" value="Protein kinase-like (PK-like)"/>
    <property type="match status" value="1"/>
</dbReference>
<sequence length="109" mass="12253">MATNTGTTGYTAPEVLLSGSKFHGNYTSKADLWSLGCVVYRMIKGEQILEHDDETKREAENKVKGLAEKDWEEFPSPEAGLLQKLLCIDPEKRSDAECALKSYRKSRKL</sequence>
<accession>A0A9Q0B0E3</accession>
<dbReference type="PROSITE" id="PS50011">
    <property type="entry name" value="PROTEIN_KINASE_DOM"/>
    <property type="match status" value="1"/>
</dbReference>
<dbReference type="GO" id="GO:0004674">
    <property type="term" value="F:protein serine/threonine kinase activity"/>
    <property type="evidence" value="ECO:0007669"/>
    <property type="project" value="TreeGrafter"/>
</dbReference>
<gene>
    <name evidence="2" type="ORF">CABS02_12252</name>
</gene>
<dbReference type="AlphaFoldDB" id="A0A9Q0B0E3"/>
<dbReference type="OrthoDB" id="10252171at2759"/>
<dbReference type="Gene3D" id="1.10.510.10">
    <property type="entry name" value="Transferase(Phosphotransferase) domain 1"/>
    <property type="match status" value="1"/>
</dbReference>
<dbReference type="EMBL" id="SDAQ01000117">
    <property type="protein sequence ID" value="KAI3537143.1"/>
    <property type="molecule type" value="Genomic_DNA"/>
</dbReference>
<dbReference type="InterPro" id="IPR000719">
    <property type="entry name" value="Prot_kinase_dom"/>
</dbReference>
<name>A0A9Q0B0E3_9PEZI</name>
<proteinExistence type="predicted"/>
<dbReference type="Pfam" id="PF00069">
    <property type="entry name" value="Pkinase"/>
    <property type="match status" value="1"/>
</dbReference>
<dbReference type="InterPro" id="IPR011009">
    <property type="entry name" value="Kinase-like_dom_sf"/>
</dbReference>
<dbReference type="GO" id="GO:0005634">
    <property type="term" value="C:nucleus"/>
    <property type="evidence" value="ECO:0007669"/>
    <property type="project" value="TreeGrafter"/>
</dbReference>
<keyword evidence="2" id="KW-0808">Transferase</keyword>